<organism evidence="1 2">
    <name type="scientific">Brotocaccenecus cirricatena</name>
    <dbReference type="NCBI Taxonomy" id="3064195"/>
    <lineage>
        <taxon>Bacteria</taxon>
        <taxon>Bacillati</taxon>
        <taxon>Bacillota</taxon>
        <taxon>Clostridia</taxon>
        <taxon>Eubacteriales</taxon>
        <taxon>Oscillospiraceae</taxon>
        <taxon>Brotocaccenecus</taxon>
    </lineage>
</organism>
<evidence type="ECO:0000313" key="1">
    <source>
        <dbReference type="EMBL" id="MCC2130447.1"/>
    </source>
</evidence>
<keyword evidence="2" id="KW-1185">Reference proteome</keyword>
<protein>
    <submittedName>
        <fullName evidence="1">SIMPL domain-containing protein</fullName>
    </submittedName>
</protein>
<proteinExistence type="predicted"/>
<sequence>MRTITVKGTGNVSARPDYIILSLNIETLSKTYDRAMSEATERIERLQGAAVCVGYHKEDLKTTSFDVQTRYENVKDRQGNYKREFVGYACSYRLKLAFDFDSKQLAKIISAIADCGAKPELSIAFTVRNPSAVSEKLLISATENARAKAEILCKASGSTLGQLLNIDYNWGELNVFSRTSYDVEDCIQPLMAMSKCAAPEIEPVDIDVTDTVAFTWEIQ</sequence>
<reference evidence="1" key="1">
    <citation type="submission" date="2021-10" db="EMBL/GenBank/DDBJ databases">
        <title>Anaerobic single-cell dispensing facilitates the cultivation of human gut bacteria.</title>
        <authorList>
            <person name="Afrizal A."/>
        </authorList>
    </citation>
    <scope>NUCLEOTIDE SEQUENCE</scope>
    <source>
        <strain evidence="1">CLA-AA-H272</strain>
    </source>
</reference>
<dbReference type="RefSeq" id="WP_050618466.1">
    <property type="nucleotide sequence ID" value="NZ_JAJEPW010000049.1"/>
</dbReference>
<dbReference type="InterPro" id="IPR007497">
    <property type="entry name" value="SIMPL/DUF541"/>
</dbReference>
<dbReference type="EMBL" id="JAJEPW010000049">
    <property type="protein sequence ID" value="MCC2130447.1"/>
    <property type="molecule type" value="Genomic_DNA"/>
</dbReference>
<dbReference type="Gene3D" id="3.30.110.170">
    <property type="entry name" value="Protein of unknown function (DUF541), domain 1"/>
    <property type="match status" value="1"/>
</dbReference>
<name>A0AAE3DEV9_9FIRM</name>
<accession>A0AAE3DEV9</accession>
<dbReference type="Gene3D" id="3.30.70.2970">
    <property type="entry name" value="Protein of unknown function (DUF541), domain 2"/>
    <property type="match status" value="1"/>
</dbReference>
<evidence type="ECO:0000313" key="2">
    <source>
        <dbReference type="Proteomes" id="UP001199319"/>
    </source>
</evidence>
<dbReference type="PANTHER" id="PTHR34387:SF2">
    <property type="entry name" value="SLR1258 PROTEIN"/>
    <property type="match status" value="1"/>
</dbReference>
<dbReference type="Proteomes" id="UP001199319">
    <property type="component" value="Unassembled WGS sequence"/>
</dbReference>
<dbReference type="GO" id="GO:0006974">
    <property type="term" value="P:DNA damage response"/>
    <property type="evidence" value="ECO:0007669"/>
    <property type="project" value="TreeGrafter"/>
</dbReference>
<dbReference type="Pfam" id="PF04402">
    <property type="entry name" value="SIMPL"/>
    <property type="match status" value="1"/>
</dbReference>
<dbReference type="PANTHER" id="PTHR34387">
    <property type="entry name" value="SLR1258 PROTEIN"/>
    <property type="match status" value="1"/>
</dbReference>
<comment type="caution">
    <text evidence="1">The sequence shown here is derived from an EMBL/GenBank/DDBJ whole genome shotgun (WGS) entry which is preliminary data.</text>
</comment>
<gene>
    <name evidence="1" type="ORF">LKD37_13145</name>
</gene>
<dbReference type="AlphaFoldDB" id="A0AAE3DEV9"/>
<dbReference type="InterPro" id="IPR052022">
    <property type="entry name" value="26kDa_periplasmic_antigen"/>
</dbReference>